<organism evidence="1 2">
    <name type="scientific">Pseudoalteromonas luteoviolacea S4054</name>
    <dbReference type="NCBI Taxonomy" id="1129367"/>
    <lineage>
        <taxon>Bacteria</taxon>
        <taxon>Pseudomonadati</taxon>
        <taxon>Pseudomonadota</taxon>
        <taxon>Gammaproteobacteria</taxon>
        <taxon>Alteromonadales</taxon>
        <taxon>Pseudoalteromonadaceae</taxon>
        <taxon>Pseudoalteromonas</taxon>
    </lineage>
</organism>
<proteinExistence type="predicted"/>
<evidence type="ECO:0008006" key="3">
    <source>
        <dbReference type="Google" id="ProtNLM"/>
    </source>
</evidence>
<name>A0A0F6AA79_9GAMM</name>
<dbReference type="RefSeq" id="WP_046356532.1">
    <property type="nucleotide sequence ID" value="NZ_AUXW01000153.1"/>
</dbReference>
<dbReference type="Proteomes" id="UP000033434">
    <property type="component" value="Unassembled WGS sequence"/>
</dbReference>
<accession>A0A0F6AA79</accession>
<dbReference type="EMBL" id="AUXW01000153">
    <property type="protein sequence ID" value="KKE83107.1"/>
    <property type="molecule type" value="Genomic_DNA"/>
</dbReference>
<protein>
    <recommendedName>
        <fullName evidence="3">SPOR domain-containing protein</fullName>
    </recommendedName>
</protein>
<gene>
    <name evidence="1" type="ORF">N479_15655</name>
</gene>
<evidence type="ECO:0000313" key="1">
    <source>
        <dbReference type="EMBL" id="KKE83107.1"/>
    </source>
</evidence>
<comment type="caution">
    <text evidence="1">The sequence shown here is derived from an EMBL/GenBank/DDBJ whole genome shotgun (WGS) entry which is preliminary data.</text>
</comment>
<dbReference type="AlphaFoldDB" id="A0A0F6AA79"/>
<reference evidence="1 2" key="1">
    <citation type="journal article" date="2015" name="BMC Genomics">
        <title>Genome mining reveals unlocked bioactive potential of marine Gram-negative bacteria.</title>
        <authorList>
            <person name="Machado H."/>
            <person name="Sonnenschein E.C."/>
            <person name="Melchiorsen J."/>
            <person name="Gram L."/>
        </authorList>
    </citation>
    <scope>NUCLEOTIDE SEQUENCE [LARGE SCALE GENOMIC DNA]</scope>
    <source>
        <strain evidence="1 2">S4054</strain>
    </source>
</reference>
<evidence type="ECO:0000313" key="2">
    <source>
        <dbReference type="Proteomes" id="UP000033434"/>
    </source>
</evidence>
<sequence length="212" mass="23401">MPLKFVVPTFASIFIMVNLVGCVSSELSLDEKLAQQEALHAHKAMLASYKNNQASIERLADMEADLTQLLELLSMQTEVEDIHSHLQPIQAVVTHSSEPNIQAITPNTTSVAPVIESGAMEALSISVPDFLLGIHLREQHAKSQVKVIQERINIVRQAYPLVFSRTTASISEPDPSRNLFYVTANGFTSVQEAKVFCKAMSSITRHCSELKN</sequence>
<dbReference type="PATRIC" id="fig|1129367.4.peg.2959"/>